<organism evidence="3">
    <name type="scientific">Prymnesium polylepis</name>
    <dbReference type="NCBI Taxonomy" id="72548"/>
    <lineage>
        <taxon>Eukaryota</taxon>
        <taxon>Haptista</taxon>
        <taxon>Haptophyta</taxon>
        <taxon>Prymnesiophyceae</taxon>
        <taxon>Prymnesiales</taxon>
        <taxon>Prymnesiaceae</taxon>
        <taxon>Prymnesium</taxon>
    </lineage>
</organism>
<reference evidence="3" key="1">
    <citation type="submission" date="2021-01" db="EMBL/GenBank/DDBJ databases">
        <authorList>
            <person name="Corre E."/>
            <person name="Pelletier E."/>
            <person name="Niang G."/>
            <person name="Scheremetjew M."/>
            <person name="Finn R."/>
            <person name="Kale V."/>
            <person name="Holt S."/>
            <person name="Cochrane G."/>
            <person name="Meng A."/>
            <person name="Brown T."/>
            <person name="Cohen L."/>
        </authorList>
    </citation>
    <scope>NUCLEOTIDE SEQUENCE</scope>
    <source>
        <strain evidence="3">UIO037</strain>
    </source>
</reference>
<keyword evidence="1" id="KW-0106">Calcium</keyword>
<feature type="domain" description="EF-hand" evidence="2">
    <location>
        <begin position="99"/>
        <end position="134"/>
    </location>
</feature>
<dbReference type="InterPro" id="IPR018247">
    <property type="entry name" value="EF_Hand_1_Ca_BS"/>
</dbReference>
<dbReference type="Pfam" id="PF13499">
    <property type="entry name" value="EF-hand_7"/>
    <property type="match status" value="1"/>
</dbReference>
<dbReference type="InterPro" id="IPR011992">
    <property type="entry name" value="EF-hand-dom_pair"/>
</dbReference>
<dbReference type="PROSITE" id="PS00018">
    <property type="entry name" value="EF_HAND_1"/>
    <property type="match status" value="2"/>
</dbReference>
<dbReference type="EMBL" id="HBKO01009553">
    <property type="protein sequence ID" value="CAE2200526.1"/>
    <property type="molecule type" value="Transcribed_RNA"/>
</dbReference>
<proteinExistence type="predicted"/>
<accession>A0A7S4HIS6</accession>
<dbReference type="CDD" id="cd00051">
    <property type="entry name" value="EFh"/>
    <property type="match status" value="1"/>
</dbReference>
<dbReference type="GO" id="GO:0005509">
    <property type="term" value="F:calcium ion binding"/>
    <property type="evidence" value="ECO:0007669"/>
    <property type="project" value="InterPro"/>
</dbReference>
<dbReference type="InterPro" id="IPR002048">
    <property type="entry name" value="EF_hand_dom"/>
</dbReference>
<evidence type="ECO:0000313" key="3">
    <source>
        <dbReference type="EMBL" id="CAE2200526.1"/>
    </source>
</evidence>
<evidence type="ECO:0000256" key="1">
    <source>
        <dbReference type="ARBA" id="ARBA00022837"/>
    </source>
</evidence>
<dbReference type="Gene3D" id="1.10.238.10">
    <property type="entry name" value="EF-hand"/>
    <property type="match status" value="1"/>
</dbReference>
<protein>
    <recommendedName>
        <fullName evidence="2">EF-hand domain-containing protein</fullName>
    </recommendedName>
</protein>
<dbReference type="AlphaFoldDB" id="A0A7S4HIS6"/>
<dbReference type="PROSITE" id="PS50222">
    <property type="entry name" value="EF_HAND_2"/>
    <property type="match status" value="2"/>
</dbReference>
<name>A0A7S4HIS6_9EUKA</name>
<feature type="domain" description="EF-hand" evidence="2">
    <location>
        <begin position="63"/>
        <end position="98"/>
    </location>
</feature>
<gene>
    <name evidence="3" type="ORF">CPOL0286_LOCUS4388</name>
</gene>
<dbReference type="SMART" id="SM00054">
    <property type="entry name" value="EFh"/>
    <property type="match status" value="2"/>
</dbReference>
<dbReference type="SUPFAM" id="SSF47473">
    <property type="entry name" value="EF-hand"/>
    <property type="match status" value="1"/>
</dbReference>
<sequence length="143" mass="16051">MVSEDTSAALAMEEALEADAARGRYIPRARQPVRARLERLEQQFLREINPCNQVERVTMLLQRHRENLQAKFAEWDADGDGQITKAELVGVVESLGLEARQGEIEEFFAEHDPDDSGTLDLKEFYGVAYSGRAPVRAGLYGAR</sequence>
<evidence type="ECO:0000259" key="2">
    <source>
        <dbReference type="PROSITE" id="PS50222"/>
    </source>
</evidence>